<dbReference type="KEGG" id="acx:Achr_2540"/>
<evidence type="ECO:0000313" key="3">
    <source>
        <dbReference type="Proteomes" id="UP000068210"/>
    </source>
</evidence>
<accession>A0A0C4WNW1</accession>
<dbReference type="InterPro" id="IPR018631">
    <property type="entry name" value="AAA-ATPase-like_dom"/>
</dbReference>
<dbReference type="AlphaFoldDB" id="A0A0C4WNW1"/>
<dbReference type="Pfam" id="PF09820">
    <property type="entry name" value="AAA-ATPase_like"/>
    <property type="match status" value="1"/>
</dbReference>
<evidence type="ECO:0000259" key="1">
    <source>
        <dbReference type="Pfam" id="PF09820"/>
    </source>
</evidence>
<feature type="domain" description="AAA-ATPase-like" evidence="1">
    <location>
        <begin position="7"/>
        <end position="204"/>
    </location>
</feature>
<proteinExistence type="predicted"/>
<dbReference type="STRING" id="1328314.Achr_2540"/>
<gene>
    <name evidence="2" type="ORF">Achr_2540</name>
</gene>
<organism evidence="2 3">
    <name type="scientific">Azotobacter chroococcum NCIMB 8003</name>
    <dbReference type="NCBI Taxonomy" id="1328314"/>
    <lineage>
        <taxon>Bacteria</taxon>
        <taxon>Pseudomonadati</taxon>
        <taxon>Pseudomonadota</taxon>
        <taxon>Gammaproteobacteria</taxon>
        <taxon>Pseudomonadales</taxon>
        <taxon>Pseudomonadaceae</taxon>
        <taxon>Azotobacter</taxon>
    </lineage>
</organism>
<evidence type="ECO:0000313" key="2">
    <source>
        <dbReference type="EMBL" id="AJE19762.1"/>
    </source>
</evidence>
<dbReference type="Proteomes" id="UP000068210">
    <property type="component" value="Chromosome"/>
</dbReference>
<dbReference type="EMBL" id="CP010415">
    <property type="protein sequence ID" value="AJE19762.1"/>
    <property type="molecule type" value="Genomic_DNA"/>
</dbReference>
<protein>
    <recommendedName>
        <fullName evidence="1">AAA-ATPase-like domain-containing protein</fullName>
    </recommendedName>
</protein>
<dbReference type="PANTHER" id="PTHR34825">
    <property type="entry name" value="CONSERVED PROTEIN, WITH A WEAK D-GALACTARATE DEHYDRATASE/ALTRONATE HYDROLASE DOMAIN"/>
    <property type="match status" value="1"/>
</dbReference>
<name>A0A0C4WNW1_9GAMM</name>
<reference evidence="2 3" key="1">
    <citation type="journal article" date="2015" name="PLoS ONE">
        <title>Azotobacter Genomes: The Genome of Azotobacter chroococcum NCIMB 8003 (ATCC 4412).</title>
        <authorList>
            <person name="Robson R.L."/>
            <person name="Jones R."/>
            <person name="Robson R.M."/>
            <person name="Schwartz A."/>
            <person name="Richardson T.H."/>
        </authorList>
    </citation>
    <scope>NUCLEOTIDE SEQUENCE [LARGE SCALE GENOMIC DNA]</scope>
    <source>
        <strain evidence="2 3">NCIMB 8003</strain>
    </source>
</reference>
<dbReference type="InterPro" id="IPR012547">
    <property type="entry name" value="PDDEXK_9"/>
</dbReference>
<dbReference type="PANTHER" id="PTHR34825:SF1">
    <property type="entry name" value="AAA-ATPASE-LIKE DOMAIN-CONTAINING PROTEIN"/>
    <property type="match status" value="1"/>
</dbReference>
<keyword evidence="3" id="KW-1185">Reference proteome</keyword>
<dbReference type="RefSeq" id="WP_039801075.1">
    <property type="nucleotide sequence ID" value="NZ_CP010415.1"/>
</dbReference>
<dbReference type="Pfam" id="PF08011">
    <property type="entry name" value="PDDEXK_9"/>
    <property type="match status" value="1"/>
</dbReference>
<sequence>MSRKKLPIGIQTFAKIREDDDYYYVDKTGFALQLIEQGTHYFLSRPRRFGKSLFLDTLAELFAGNEPLFRGLQVHDRWDWSRRHPVLRISFGGGVIRDAQDLEGKIAELLTINEQALGIACTQRENRARFGELIRQAHAAGGERVVVLVDEYDKPILDNLTRPEIAREIRDGLRNLYSVIKDSDAHVRFAMLSGVSKFSKVSLFSGLNNLDDISVDSRYSALCGYTETDVDAVFAPELPGLDRDEIRAWYNGYNWTGEAVYNPFDLLLLFQKREFRPYWFETGTPTFLVDLLTERRAFTPALEQVMATDALLSAFEVGDISTEALMFQAGYLTIGQVQRIGAQPRYRLRYPNLEVKASLNEALLLRYLPEPASVMRQTGQLYDLLLANDFPGLQTLFTAFFASIPHDWYRNNPIARYEGYYASVFYSHFAALGLDVRLEDATSHGRIDMTVLFNGHVYLFEFKVVELTPAGQALQQLKDKGYADKYRARGEPIHLLGVEFSRDSRSVVGFVVESLG</sequence>
<dbReference type="HOGENOM" id="CLU_021114_0_0_6"/>